<accession>A0A502CIW8</accession>
<protein>
    <submittedName>
        <fullName evidence="2">Uncharacterized protein</fullName>
    </submittedName>
</protein>
<name>A0A502CIW8_9MICO</name>
<evidence type="ECO:0000313" key="3">
    <source>
        <dbReference type="Proteomes" id="UP000317722"/>
    </source>
</evidence>
<reference evidence="2 3" key="1">
    <citation type="journal article" date="2019" name="Environ. Microbiol.">
        <title>Species interactions and distinct microbial communities in high Arctic permafrost affected cryosols are associated with the CH4 and CO2 gas fluxes.</title>
        <authorList>
            <person name="Altshuler I."/>
            <person name="Hamel J."/>
            <person name="Turney S."/>
            <person name="Magnuson E."/>
            <person name="Levesque R."/>
            <person name="Greer C."/>
            <person name="Whyte L.G."/>
        </authorList>
    </citation>
    <scope>NUCLEOTIDE SEQUENCE [LARGE SCALE GENOMIC DNA]</scope>
    <source>
        <strain evidence="2 3">S9.3A</strain>
    </source>
</reference>
<dbReference type="AlphaFoldDB" id="A0A502CIW8"/>
<organism evidence="2 3">
    <name type="scientific">Pedococcus bigeumensis</name>
    <dbReference type="NCBI Taxonomy" id="433644"/>
    <lineage>
        <taxon>Bacteria</taxon>
        <taxon>Bacillati</taxon>
        <taxon>Actinomycetota</taxon>
        <taxon>Actinomycetes</taxon>
        <taxon>Micrococcales</taxon>
        <taxon>Intrasporangiaceae</taxon>
        <taxon>Pedococcus</taxon>
    </lineage>
</organism>
<keyword evidence="3" id="KW-1185">Reference proteome</keyword>
<sequence length="150" mass="17180">MWFLLGPDAEDEYVQVQTSVFEVYADIADEGSSLLHVDYQRDKDDYPESHLQVYASSEHWERASTRSLDRLHLPVGGRRFRPSLEDVLEFLLGEGLSTGRAGWETAIGEHRDAFRRTQLKAAVRRDPETARSALADYDQRAKATAARRKR</sequence>
<feature type="region of interest" description="Disordered" evidence="1">
    <location>
        <begin position="124"/>
        <end position="150"/>
    </location>
</feature>
<comment type="caution">
    <text evidence="2">The sequence shown here is derived from an EMBL/GenBank/DDBJ whole genome shotgun (WGS) entry which is preliminary data.</text>
</comment>
<dbReference type="Proteomes" id="UP000317722">
    <property type="component" value="Unassembled WGS sequence"/>
</dbReference>
<evidence type="ECO:0000256" key="1">
    <source>
        <dbReference type="SAM" id="MobiDB-lite"/>
    </source>
</evidence>
<gene>
    <name evidence="2" type="ORF">EAH86_19865</name>
</gene>
<evidence type="ECO:0000313" key="2">
    <source>
        <dbReference type="EMBL" id="TPG12564.1"/>
    </source>
</evidence>
<dbReference type="EMBL" id="RCZM01000009">
    <property type="protein sequence ID" value="TPG12564.1"/>
    <property type="molecule type" value="Genomic_DNA"/>
</dbReference>
<proteinExistence type="predicted"/>